<feature type="transmembrane region" description="Helical" evidence="2">
    <location>
        <begin position="470"/>
        <end position="490"/>
    </location>
</feature>
<feature type="region of interest" description="Disordered" evidence="1">
    <location>
        <begin position="623"/>
        <end position="727"/>
    </location>
</feature>
<evidence type="ECO:0000256" key="1">
    <source>
        <dbReference type="SAM" id="MobiDB-lite"/>
    </source>
</evidence>
<evidence type="ECO:0000313" key="4">
    <source>
        <dbReference type="Proteomes" id="UP000693970"/>
    </source>
</evidence>
<name>A0A9K3PNZ6_9STRA</name>
<feature type="transmembrane region" description="Helical" evidence="2">
    <location>
        <begin position="325"/>
        <end position="349"/>
    </location>
</feature>
<dbReference type="EMBL" id="JAGRRH010000016">
    <property type="protein sequence ID" value="KAG7354715.1"/>
    <property type="molecule type" value="Genomic_DNA"/>
</dbReference>
<keyword evidence="2" id="KW-0812">Transmembrane</keyword>
<comment type="caution">
    <text evidence="3">The sequence shown here is derived from an EMBL/GenBank/DDBJ whole genome shotgun (WGS) entry which is preliminary data.</text>
</comment>
<feature type="compositionally biased region" description="Basic residues" evidence="1">
    <location>
        <begin position="73"/>
        <end position="84"/>
    </location>
</feature>
<dbReference type="AlphaFoldDB" id="A0A9K3PNZ6"/>
<accession>A0A9K3PNZ6</accession>
<keyword evidence="2" id="KW-0472">Membrane</keyword>
<protein>
    <submittedName>
        <fullName evidence="3">Uncharacterized protein</fullName>
    </submittedName>
</protein>
<feature type="compositionally biased region" description="Polar residues" evidence="1">
    <location>
        <begin position="238"/>
        <end position="261"/>
    </location>
</feature>
<feature type="compositionally biased region" description="Basic and acidic residues" evidence="1">
    <location>
        <begin position="9"/>
        <end position="21"/>
    </location>
</feature>
<feature type="compositionally biased region" description="Basic residues" evidence="1">
    <location>
        <begin position="135"/>
        <end position="146"/>
    </location>
</feature>
<evidence type="ECO:0000313" key="3">
    <source>
        <dbReference type="EMBL" id="KAG7354715.1"/>
    </source>
</evidence>
<keyword evidence="4" id="KW-1185">Reference proteome</keyword>
<proteinExistence type="predicted"/>
<feature type="transmembrane region" description="Helical" evidence="2">
    <location>
        <begin position="369"/>
        <end position="391"/>
    </location>
</feature>
<feature type="region of interest" description="Disordered" evidence="1">
    <location>
        <begin position="131"/>
        <end position="270"/>
    </location>
</feature>
<dbReference type="Proteomes" id="UP000693970">
    <property type="component" value="Unassembled WGS sequence"/>
</dbReference>
<gene>
    <name evidence="3" type="ORF">IV203_004071</name>
</gene>
<evidence type="ECO:0000256" key="2">
    <source>
        <dbReference type="SAM" id="Phobius"/>
    </source>
</evidence>
<reference evidence="3" key="1">
    <citation type="journal article" date="2021" name="Sci. Rep.">
        <title>Diploid genomic architecture of Nitzschia inconspicua, an elite biomass production diatom.</title>
        <authorList>
            <person name="Oliver A."/>
            <person name="Podell S."/>
            <person name="Pinowska A."/>
            <person name="Traller J.C."/>
            <person name="Smith S.R."/>
            <person name="McClure R."/>
            <person name="Beliaev A."/>
            <person name="Bohutskyi P."/>
            <person name="Hill E.A."/>
            <person name="Rabines A."/>
            <person name="Zheng H."/>
            <person name="Allen L.Z."/>
            <person name="Kuo A."/>
            <person name="Grigoriev I.V."/>
            <person name="Allen A.E."/>
            <person name="Hazlebeck D."/>
            <person name="Allen E.E."/>
        </authorList>
    </citation>
    <scope>NUCLEOTIDE SEQUENCE</scope>
    <source>
        <strain evidence="3">Hildebrandi</strain>
    </source>
</reference>
<feature type="transmembrane region" description="Helical" evidence="2">
    <location>
        <begin position="442"/>
        <end position="464"/>
    </location>
</feature>
<feature type="compositionally biased region" description="Basic residues" evidence="1">
    <location>
        <begin position="22"/>
        <end position="31"/>
    </location>
</feature>
<dbReference type="OrthoDB" id="52912at2759"/>
<feature type="transmembrane region" description="Helical" evidence="2">
    <location>
        <begin position="502"/>
        <end position="521"/>
    </location>
</feature>
<keyword evidence="2" id="KW-1133">Transmembrane helix</keyword>
<sequence length="727" mass="79940">MGSGKKKKGSTEDHSDEERPKKESKKRSAKERKRELEAMYGSQPVPPTQPRPENIRMASSLPTDLDSPVSQRERKKSTKAKKRTGATAMEDNEQSFAVHDLVQRRPNMTRVASKKETAVLEQSFEVEELVEIRHRSPSPRPSKHKKGGAESLHGRGEYLKKENSGRPQMKRGRSTDRSGMLQSKHSSRPAMGRSGSEKLPTRSLSRASSSRRGRSLDRSGLGVGLDEGSTRRGLRPALTSQLSRPTLRSQASSRPALNSQLSRSRSMSRSKDFNLSGSMLFDGHATAAVIATGPSRPVVVTGGRRGRNIRRFLPRKKIEHKPSRSIVVIWLIVACELGFDFGTTIIAFLSFLEEDTCCGKPISLGPVPIGLTIPFFLLIFTELALLVRAIILTLWPSLLVGGDDDTETDDLEDPGRKEKRRSALLRCFCCFFRWKMRIILQVMNFLILLNPFFGCIIAWILMYQSDKAEAFVVLGLEGASLILHFISVWLEGTYHTCKEIALNSVPVIPFFVSIGLVTYYLKQGGVCYLGEERVFKFTGCEVCNVTGVMEPCPNGTSFLDGITDLDSFDKFKDKVLERTNQGTYCSVERNFCFYDYDDGQIPPVNGLDSTNYPTELLLTEGITSAPSASPGDSIDVATPEEEAPDQEMTNAPTEPPETFVPTRAPIPPTSIPTDPPTAVPTPDPTPGSTPAPAEDQQNPSPGGGGGSDGFNMNEIGSDGFNPNDLFG</sequence>
<feature type="compositionally biased region" description="Basic and acidic residues" evidence="1">
    <location>
        <begin position="152"/>
        <end position="164"/>
    </location>
</feature>
<organism evidence="3 4">
    <name type="scientific">Nitzschia inconspicua</name>
    <dbReference type="NCBI Taxonomy" id="303405"/>
    <lineage>
        <taxon>Eukaryota</taxon>
        <taxon>Sar</taxon>
        <taxon>Stramenopiles</taxon>
        <taxon>Ochrophyta</taxon>
        <taxon>Bacillariophyta</taxon>
        <taxon>Bacillariophyceae</taxon>
        <taxon>Bacillariophycidae</taxon>
        <taxon>Bacillariales</taxon>
        <taxon>Bacillariaceae</taxon>
        <taxon>Nitzschia</taxon>
    </lineage>
</organism>
<feature type="region of interest" description="Disordered" evidence="1">
    <location>
        <begin position="1"/>
        <end position="98"/>
    </location>
</feature>
<feature type="compositionally biased region" description="Pro residues" evidence="1">
    <location>
        <begin position="664"/>
        <end position="689"/>
    </location>
</feature>
<reference evidence="3" key="2">
    <citation type="submission" date="2021-04" db="EMBL/GenBank/DDBJ databases">
        <authorList>
            <person name="Podell S."/>
        </authorList>
    </citation>
    <scope>NUCLEOTIDE SEQUENCE</scope>
    <source>
        <strain evidence="3">Hildebrandi</strain>
    </source>
</reference>